<evidence type="ECO:0000256" key="1">
    <source>
        <dbReference type="ARBA" id="ARBA00022723"/>
    </source>
</evidence>
<organism evidence="7 8">
    <name type="scientific">Sporothrix schenckii 1099-18</name>
    <dbReference type="NCBI Taxonomy" id="1397361"/>
    <lineage>
        <taxon>Eukaryota</taxon>
        <taxon>Fungi</taxon>
        <taxon>Dikarya</taxon>
        <taxon>Ascomycota</taxon>
        <taxon>Pezizomycotina</taxon>
        <taxon>Sordariomycetes</taxon>
        <taxon>Sordariomycetidae</taxon>
        <taxon>Ophiostomatales</taxon>
        <taxon>Ophiostomataceae</taxon>
        <taxon>Sporothrix</taxon>
    </lineage>
</organism>
<dbReference type="GO" id="GO:0008270">
    <property type="term" value="F:zinc ion binding"/>
    <property type="evidence" value="ECO:0007669"/>
    <property type="project" value="UniProtKB-KW"/>
</dbReference>
<dbReference type="GO" id="GO:0000209">
    <property type="term" value="P:protein polyubiquitination"/>
    <property type="evidence" value="ECO:0007669"/>
    <property type="project" value="InterPro"/>
</dbReference>
<feature type="region of interest" description="Disordered" evidence="5">
    <location>
        <begin position="178"/>
        <end position="238"/>
    </location>
</feature>
<dbReference type="Proteomes" id="UP000033710">
    <property type="component" value="Unassembled WGS sequence"/>
</dbReference>
<dbReference type="Pfam" id="PF14608">
    <property type="entry name" value="zf-CCCH_2"/>
    <property type="match status" value="1"/>
</dbReference>
<protein>
    <recommendedName>
        <fullName evidence="6">C3H1-type domain-containing protein</fullName>
    </recommendedName>
</protein>
<accession>A0A0F2MEL5</accession>
<keyword evidence="2 4" id="KW-0863">Zinc-finger</keyword>
<sequence>MQPDFRHARSGSLSIGAQNGHPGPQQQGQQGQPGQPGQQGSQQGQGQGPHDATSPMPGAQARFDGPRSPPNTSHVPCKFFRQGACQAGNSCPFSHDIGTAIETVCKYFAKGNCKFGPKCANMHLLPDGRRVTYGKNGVIIGTAPVNHPHGPGQNSHLPGLGHRVNPAAYMQPSNSALTNSFLNASSQPQPQPQPQPPSDDRYDVHAADASYASNPTSAYGSPPGAGGTGFDELHALAGNGTSSLGQALRQAQQGGQTPQQQHRSLLGLSPMNANVLSVMDAPLPASFDSNGISHAARYGPWPSSVPSKFGLESPTPSLHNAKDERTSETLKMLHTSAFGDHLSPSSLLPAQPHSSHQHSAHHLAAAAATGPAATGTGTAAHHPKTASLLNGAALDDFGGKRILHSSSTRYAKPRLLSSSVPKVDRDWDTEFWFLEEDYVPANLANEVLTPQEKARRGSLRLTEPSGHALDGGSNNHNSHSDTPTPSASATKFGSPAGGGVGVAGNSPSRWSPWLQQRQRSSGAPLPGSSYGAGGAGVLVDDDVEPGSVGRSMKHAASAFGHVGSPLRNSLAGGGGGSGSGRHSADVHGGSTSSTNGVGGEFGHSLSGSLGGRGGGSGFGFGNGGGSGGDRPSMSVLSQQLQRTRLEGEGEGEGNGDDDDAAAASGQNAPPRPSSTSSSSTPSRLRPAAAARNPSASLSQAAVTQAAAAGIIGSSGGGGGGGGGRFPAPIDEEDPSFLFDMEVADDSKQKNGTAGVATASTSGPTSPSAATPATNSLWGYANIVKGGTGGPAKGGETTSR</sequence>
<dbReference type="PANTHER" id="PTHR11224:SF10">
    <property type="entry name" value="IP09428P-RELATED"/>
    <property type="match status" value="1"/>
</dbReference>
<dbReference type="VEuPathDB" id="FungiDB:SPSK_01481"/>
<dbReference type="EMBL" id="AXCR01000005">
    <property type="protein sequence ID" value="KJR87514.1"/>
    <property type="molecule type" value="Genomic_DNA"/>
</dbReference>
<dbReference type="GeneID" id="27663670"/>
<feature type="zinc finger region" description="C3H1-type" evidence="4">
    <location>
        <begin position="104"/>
        <end position="126"/>
    </location>
</feature>
<feature type="compositionally biased region" description="Polar residues" evidence="5">
    <location>
        <begin position="472"/>
        <end position="491"/>
    </location>
</feature>
<feature type="domain" description="C3H1-type" evidence="6">
    <location>
        <begin position="71"/>
        <end position="98"/>
    </location>
</feature>
<dbReference type="GO" id="GO:0061630">
    <property type="term" value="F:ubiquitin protein ligase activity"/>
    <property type="evidence" value="ECO:0007669"/>
    <property type="project" value="InterPro"/>
</dbReference>
<reference evidence="7 8" key="1">
    <citation type="journal article" date="2014" name="BMC Genomics">
        <title>Comparative genomics of the major fungal agents of human and animal Sporotrichosis: Sporothrix schenckii and Sporothrix brasiliensis.</title>
        <authorList>
            <person name="Teixeira M.M."/>
            <person name="de Almeida L.G."/>
            <person name="Kubitschek-Barreira P."/>
            <person name="Alves F.L."/>
            <person name="Kioshima E.S."/>
            <person name="Abadio A.K."/>
            <person name="Fernandes L."/>
            <person name="Derengowski L.S."/>
            <person name="Ferreira K.S."/>
            <person name="Souza R.C."/>
            <person name="Ruiz J.C."/>
            <person name="de Andrade N.C."/>
            <person name="Paes H.C."/>
            <person name="Nicola A.M."/>
            <person name="Albuquerque P."/>
            <person name="Gerber A.L."/>
            <person name="Martins V.P."/>
            <person name="Peconick L.D."/>
            <person name="Neto A.V."/>
            <person name="Chaucanez C.B."/>
            <person name="Silva P.A."/>
            <person name="Cunha O.L."/>
            <person name="de Oliveira F.F."/>
            <person name="dos Santos T.C."/>
            <person name="Barros A.L."/>
            <person name="Soares M.A."/>
            <person name="de Oliveira L.M."/>
            <person name="Marini M.M."/>
            <person name="Villalobos-Duno H."/>
            <person name="Cunha M.M."/>
            <person name="de Hoog S."/>
            <person name="da Silveira J.F."/>
            <person name="Henrissat B."/>
            <person name="Nino-Vega G.A."/>
            <person name="Cisalpino P.S."/>
            <person name="Mora-Montes H.M."/>
            <person name="Almeida S.R."/>
            <person name="Stajich J.E."/>
            <person name="Lopes-Bezerra L.M."/>
            <person name="Vasconcelos A.T."/>
            <person name="Felipe M.S."/>
        </authorList>
    </citation>
    <scope>NUCLEOTIDE SEQUENCE [LARGE SCALE GENOMIC DNA]</scope>
    <source>
        <strain evidence="7 8">1099-18</strain>
    </source>
</reference>
<feature type="domain" description="C3H1-type" evidence="6">
    <location>
        <begin position="104"/>
        <end position="126"/>
    </location>
</feature>
<feature type="region of interest" description="Disordered" evidence="5">
    <location>
        <begin position="567"/>
        <end position="733"/>
    </location>
</feature>
<dbReference type="Gene3D" id="4.10.1000.10">
    <property type="entry name" value="Zinc finger, CCCH-type"/>
    <property type="match status" value="1"/>
</dbReference>
<feature type="region of interest" description="Disordered" evidence="5">
    <location>
        <begin position="148"/>
        <end position="167"/>
    </location>
</feature>
<evidence type="ECO:0000313" key="8">
    <source>
        <dbReference type="Proteomes" id="UP000033710"/>
    </source>
</evidence>
<feature type="compositionally biased region" description="Low complexity" evidence="5">
    <location>
        <begin position="751"/>
        <end position="773"/>
    </location>
</feature>
<feature type="compositionally biased region" description="Low complexity" evidence="5">
    <location>
        <begin position="22"/>
        <end position="44"/>
    </location>
</feature>
<feature type="compositionally biased region" description="Low complexity" evidence="5">
    <location>
        <begin position="673"/>
        <end position="711"/>
    </location>
</feature>
<evidence type="ECO:0000256" key="3">
    <source>
        <dbReference type="ARBA" id="ARBA00022833"/>
    </source>
</evidence>
<dbReference type="PANTHER" id="PTHR11224">
    <property type="entry name" value="MAKORIN-RELATED"/>
    <property type="match status" value="1"/>
</dbReference>
<name>A0A0F2MEL5_SPOSC</name>
<comment type="caution">
    <text evidence="7">The sequence shown here is derived from an EMBL/GenBank/DDBJ whole genome shotgun (WGS) entry which is preliminary data.</text>
</comment>
<feature type="region of interest" description="Disordered" evidence="5">
    <location>
        <begin position="745"/>
        <end position="773"/>
    </location>
</feature>
<dbReference type="OrthoDB" id="411372at2759"/>
<keyword evidence="3 4" id="KW-0862">Zinc</keyword>
<feature type="compositionally biased region" description="Acidic residues" evidence="5">
    <location>
        <begin position="648"/>
        <end position="660"/>
    </location>
</feature>
<dbReference type="RefSeq" id="XP_016590190.1">
    <property type="nucleotide sequence ID" value="XM_016728393.1"/>
</dbReference>
<dbReference type="InterPro" id="IPR036855">
    <property type="entry name" value="Znf_CCCH_sf"/>
</dbReference>
<dbReference type="AlphaFoldDB" id="A0A0F2MEL5"/>
<gene>
    <name evidence="7" type="ORF">SPSK_01481</name>
</gene>
<feature type="compositionally biased region" description="Low complexity" evidence="5">
    <location>
        <begin position="362"/>
        <end position="380"/>
    </location>
</feature>
<feature type="compositionally biased region" description="Gly residues" evidence="5">
    <location>
        <begin position="712"/>
        <end position="724"/>
    </location>
</feature>
<evidence type="ECO:0000313" key="7">
    <source>
        <dbReference type="EMBL" id="KJR87514.1"/>
    </source>
</evidence>
<feature type="region of interest" description="Disordered" evidence="5">
    <location>
        <begin position="449"/>
        <end position="549"/>
    </location>
</feature>
<dbReference type="SMART" id="SM00356">
    <property type="entry name" value="ZnF_C3H1"/>
    <property type="match status" value="2"/>
</dbReference>
<evidence type="ECO:0000256" key="4">
    <source>
        <dbReference type="PROSITE-ProRule" id="PRU00723"/>
    </source>
</evidence>
<evidence type="ECO:0000256" key="2">
    <source>
        <dbReference type="ARBA" id="ARBA00022771"/>
    </source>
</evidence>
<dbReference type="Pfam" id="PF00642">
    <property type="entry name" value="zf-CCCH"/>
    <property type="match status" value="1"/>
</dbReference>
<dbReference type="InterPro" id="IPR045072">
    <property type="entry name" value="MKRN-like"/>
</dbReference>
<feature type="region of interest" description="Disordered" evidence="5">
    <location>
        <begin position="342"/>
        <end position="383"/>
    </location>
</feature>
<dbReference type="InterPro" id="IPR000571">
    <property type="entry name" value="Znf_CCCH"/>
</dbReference>
<dbReference type="PROSITE" id="PS50103">
    <property type="entry name" value="ZF_C3H1"/>
    <property type="match status" value="2"/>
</dbReference>
<dbReference type="KEGG" id="ssck:SPSK_01481"/>
<evidence type="ECO:0000259" key="6">
    <source>
        <dbReference type="PROSITE" id="PS50103"/>
    </source>
</evidence>
<keyword evidence="1 4" id="KW-0479">Metal-binding</keyword>
<feature type="region of interest" description="Disordered" evidence="5">
    <location>
        <begin position="1"/>
        <end position="75"/>
    </location>
</feature>
<reference evidence="7 8" key="2">
    <citation type="journal article" date="2015" name="Eukaryot. Cell">
        <title>Asexual propagation of a virulent clone complex in a human and feline outbreak of sporotrichosis.</title>
        <authorList>
            <person name="Teixeira Mde M."/>
            <person name="Rodrigues A.M."/>
            <person name="Tsui C.K."/>
            <person name="de Almeida L.G."/>
            <person name="Van Diepeningen A.D."/>
            <person name="van den Ende B.G."/>
            <person name="Fernandes G.F."/>
            <person name="Kano R."/>
            <person name="Hamelin R.C."/>
            <person name="Lopes-Bezerra L.M."/>
            <person name="Vasconcelos A.T."/>
            <person name="de Hoog S."/>
            <person name="de Camargo Z.P."/>
            <person name="Felipe M.S."/>
        </authorList>
    </citation>
    <scope>NUCLEOTIDE SEQUENCE [LARGE SCALE GENOMIC DNA]</scope>
    <source>
        <strain evidence="7 8">1099-18</strain>
    </source>
</reference>
<dbReference type="SUPFAM" id="SSF90229">
    <property type="entry name" value="CCCH zinc finger"/>
    <property type="match status" value="1"/>
</dbReference>
<feature type="zinc finger region" description="C3H1-type" evidence="4">
    <location>
        <begin position="71"/>
        <end position="98"/>
    </location>
</feature>
<feature type="compositionally biased region" description="Gly residues" evidence="5">
    <location>
        <begin position="608"/>
        <end position="628"/>
    </location>
</feature>
<proteinExistence type="predicted"/>
<evidence type="ECO:0000256" key="5">
    <source>
        <dbReference type="SAM" id="MobiDB-lite"/>
    </source>
</evidence>